<dbReference type="Pfam" id="PF06127">
    <property type="entry name" value="Mpo1-like"/>
    <property type="match status" value="1"/>
</dbReference>
<dbReference type="PANTHER" id="PTHR34205:SF2">
    <property type="entry name" value="DUF962 DOMAIN-CONTAINING PROTEIN"/>
    <property type="match status" value="1"/>
</dbReference>
<accession>A0ABR6ZKX9</accession>
<gene>
    <name evidence="2" type="ORF">H8L32_01650</name>
</gene>
<keyword evidence="1" id="KW-0812">Transmembrane</keyword>
<organism evidence="2 3">
    <name type="scientific">Undibacterium hunanense</name>
    <dbReference type="NCBI Taxonomy" id="2762292"/>
    <lineage>
        <taxon>Bacteria</taxon>
        <taxon>Pseudomonadati</taxon>
        <taxon>Pseudomonadota</taxon>
        <taxon>Betaproteobacteria</taxon>
        <taxon>Burkholderiales</taxon>
        <taxon>Oxalobacteraceae</taxon>
        <taxon>Undibacterium</taxon>
    </lineage>
</organism>
<feature type="transmembrane region" description="Helical" evidence="1">
    <location>
        <begin position="27"/>
        <end position="44"/>
    </location>
</feature>
<dbReference type="Proteomes" id="UP000650424">
    <property type="component" value="Unassembled WGS sequence"/>
</dbReference>
<feature type="transmembrane region" description="Helical" evidence="1">
    <location>
        <begin position="50"/>
        <end position="69"/>
    </location>
</feature>
<comment type="caution">
    <text evidence="2">The sequence shown here is derived from an EMBL/GenBank/DDBJ whole genome shotgun (WGS) entry which is preliminary data.</text>
</comment>
<keyword evidence="1" id="KW-1133">Transmembrane helix</keyword>
<dbReference type="EMBL" id="JACOGF010000001">
    <property type="protein sequence ID" value="MBC3916178.1"/>
    <property type="molecule type" value="Genomic_DNA"/>
</dbReference>
<evidence type="ECO:0000256" key="1">
    <source>
        <dbReference type="SAM" id="Phobius"/>
    </source>
</evidence>
<reference evidence="2 3" key="1">
    <citation type="submission" date="2020-08" db="EMBL/GenBank/DDBJ databases">
        <title>Novel species isolated from subtropical streams in China.</title>
        <authorList>
            <person name="Lu H."/>
        </authorList>
    </citation>
    <scope>NUCLEOTIDE SEQUENCE [LARGE SCALE GENOMIC DNA]</scope>
    <source>
        <strain evidence="2 3">CY18W</strain>
    </source>
</reference>
<dbReference type="RefSeq" id="WP_186945415.1">
    <property type="nucleotide sequence ID" value="NZ_JACOGF010000001.1"/>
</dbReference>
<keyword evidence="1" id="KW-0472">Membrane</keyword>
<name>A0ABR6ZKX9_9BURK</name>
<protein>
    <submittedName>
        <fullName evidence="2">DUF962 domain-containing protein</fullName>
    </submittedName>
</protein>
<dbReference type="PANTHER" id="PTHR34205">
    <property type="entry name" value="TRANSMEMBRANE PROTEIN"/>
    <property type="match status" value="1"/>
</dbReference>
<dbReference type="InterPro" id="IPR009305">
    <property type="entry name" value="Mpo1-like"/>
</dbReference>
<proteinExistence type="predicted"/>
<sequence length="110" mass="12671">MAEKYTNFSAFYAFYLTEHSNRTCRQLHFMGSSLVLLCIALFAYTGNGQFLLGAPVCGYGFAWIGHFMFEKNRPASFKQPVFSFMGDWVMYWQLLTGKISFGQQDTTRKT</sequence>
<evidence type="ECO:0000313" key="3">
    <source>
        <dbReference type="Proteomes" id="UP000650424"/>
    </source>
</evidence>
<evidence type="ECO:0000313" key="2">
    <source>
        <dbReference type="EMBL" id="MBC3916178.1"/>
    </source>
</evidence>
<keyword evidence="3" id="KW-1185">Reference proteome</keyword>